<dbReference type="Proteomes" id="UP001501004">
    <property type="component" value="Unassembled WGS sequence"/>
</dbReference>
<proteinExistence type="predicted"/>
<comment type="caution">
    <text evidence="2">The sequence shown here is derived from an EMBL/GenBank/DDBJ whole genome shotgun (WGS) entry which is preliminary data.</text>
</comment>
<name>A0ABP7F1L5_9MICO</name>
<evidence type="ECO:0000313" key="3">
    <source>
        <dbReference type="Proteomes" id="UP001501004"/>
    </source>
</evidence>
<dbReference type="RefSeq" id="WP_344752750.1">
    <property type="nucleotide sequence ID" value="NZ_BAABAE010000001.1"/>
</dbReference>
<evidence type="ECO:0000313" key="2">
    <source>
        <dbReference type="EMBL" id="GAA3728513.1"/>
    </source>
</evidence>
<reference evidence="3" key="1">
    <citation type="journal article" date="2019" name="Int. J. Syst. Evol. Microbiol.">
        <title>The Global Catalogue of Microorganisms (GCM) 10K type strain sequencing project: providing services to taxonomists for standard genome sequencing and annotation.</title>
        <authorList>
            <consortium name="The Broad Institute Genomics Platform"/>
            <consortium name="The Broad Institute Genome Sequencing Center for Infectious Disease"/>
            <person name="Wu L."/>
            <person name="Ma J."/>
        </authorList>
    </citation>
    <scope>NUCLEOTIDE SEQUENCE [LARGE SCALE GENOMIC DNA]</scope>
    <source>
        <strain evidence="3">JCM 16949</strain>
    </source>
</reference>
<evidence type="ECO:0000259" key="1">
    <source>
        <dbReference type="Pfam" id="PF17844"/>
    </source>
</evidence>
<organism evidence="2 3">
    <name type="scientific">Leifsonella bigeumensis</name>
    <dbReference type="NCBI Taxonomy" id="433643"/>
    <lineage>
        <taxon>Bacteria</taxon>
        <taxon>Bacillati</taxon>
        <taxon>Actinomycetota</taxon>
        <taxon>Actinomycetes</taxon>
        <taxon>Micrococcales</taxon>
        <taxon>Microbacteriaceae</taxon>
        <taxon>Leifsonella</taxon>
    </lineage>
</organism>
<dbReference type="InterPro" id="IPR041629">
    <property type="entry name" value="SCP_3"/>
</dbReference>
<dbReference type="SUPFAM" id="SSF55718">
    <property type="entry name" value="SCP-like"/>
    <property type="match status" value="1"/>
</dbReference>
<feature type="domain" description="Bacterial SCP orthologue" evidence="1">
    <location>
        <begin position="26"/>
        <end position="118"/>
    </location>
</feature>
<protein>
    <submittedName>
        <fullName evidence="2">Sterol carrier family protein</fullName>
    </submittedName>
</protein>
<gene>
    <name evidence="2" type="ORF">GCM10022239_01590</name>
</gene>
<dbReference type="Pfam" id="PF17844">
    <property type="entry name" value="SCP_3"/>
    <property type="match status" value="1"/>
</dbReference>
<dbReference type="EMBL" id="BAABAE010000001">
    <property type="protein sequence ID" value="GAA3728513.1"/>
    <property type="molecule type" value="Genomic_DNA"/>
</dbReference>
<dbReference type="Gene3D" id="3.30.1050.40">
    <property type="match status" value="1"/>
</dbReference>
<dbReference type="InterPro" id="IPR036527">
    <property type="entry name" value="SCP2_sterol-bd_dom_sf"/>
</dbReference>
<sequence>MGKTRIVAIVGEAAVRTAVESGPSADRDATALAVRYLLQVLADHAPGNSVEVRVPPFGAVQCIEGPNHTRGTPPNVVEMDAATWLDLATGAGTWAGAVAADRVSASGSRADLTEVLPLAWENPAV</sequence>
<keyword evidence="3" id="KW-1185">Reference proteome</keyword>
<accession>A0ABP7F1L5</accession>